<evidence type="ECO:0000313" key="2">
    <source>
        <dbReference type="EMBL" id="TNN51828.1"/>
    </source>
</evidence>
<sequence length="66" mass="7177">MTARTINANHAAPSSRSRSDSSEDPGRPRIQALLTYSKRDSGGDFVSLTILIHYSSDRQVAVAGMR</sequence>
<dbReference type="EMBL" id="SRLO01000569">
    <property type="protein sequence ID" value="TNN51828.1"/>
    <property type="molecule type" value="Genomic_DNA"/>
</dbReference>
<dbReference type="Proteomes" id="UP000314294">
    <property type="component" value="Unassembled WGS sequence"/>
</dbReference>
<name>A0A4Z2GE62_9TELE</name>
<reference evidence="2 3" key="1">
    <citation type="submission" date="2019-03" db="EMBL/GenBank/DDBJ databases">
        <title>First draft genome of Liparis tanakae, snailfish: a comprehensive survey of snailfish specific genes.</title>
        <authorList>
            <person name="Kim W."/>
            <person name="Song I."/>
            <person name="Jeong J.-H."/>
            <person name="Kim D."/>
            <person name="Kim S."/>
            <person name="Ryu S."/>
            <person name="Song J.Y."/>
            <person name="Lee S.K."/>
        </authorList>
    </citation>
    <scope>NUCLEOTIDE SEQUENCE [LARGE SCALE GENOMIC DNA]</scope>
    <source>
        <tissue evidence="2">Muscle</tissue>
    </source>
</reference>
<protein>
    <submittedName>
        <fullName evidence="2">Uncharacterized protein</fullName>
    </submittedName>
</protein>
<proteinExistence type="predicted"/>
<comment type="caution">
    <text evidence="2">The sequence shown here is derived from an EMBL/GenBank/DDBJ whole genome shotgun (WGS) entry which is preliminary data.</text>
</comment>
<gene>
    <name evidence="2" type="ORF">EYF80_037996</name>
</gene>
<accession>A0A4Z2GE62</accession>
<keyword evidence="3" id="KW-1185">Reference proteome</keyword>
<dbReference type="AlphaFoldDB" id="A0A4Z2GE62"/>
<evidence type="ECO:0000256" key="1">
    <source>
        <dbReference type="SAM" id="MobiDB-lite"/>
    </source>
</evidence>
<feature type="region of interest" description="Disordered" evidence="1">
    <location>
        <begin position="1"/>
        <end position="28"/>
    </location>
</feature>
<evidence type="ECO:0000313" key="3">
    <source>
        <dbReference type="Proteomes" id="UP000314294"/>
    </source>
</evidence>
<organism evidence="2 3">
    <name type="scientific">Liparis tanakae</name>
    <name type="common">Tanaka's snailfish</name>
    <dbReference type="NCBI Taxonomy" id="230148"/>
    <lineage>
        <taxon>Eukaryota</taxon>
        <taxon>Metazoa</taxon>
        <taxon>Chordata</taxon>
        <taxon>Craniata</taxon>
        <taxon>Vertebrata</taxon>
        <taxon>Euteleostomi</taxon>
        <taxon>Actinopterygii</taxon>
        <taxon>Neopterygii</taxon>
        <taxon>Teleostei</taxon>
        <taxon>Neoteleostei</taxon>
        <taxon>Acanthomorphata</taxon>
        <taxon>Eupercaria</taxon>
        <taxon>Perciformes</taxon>
        <taxon>Cottioidei</taxon>
        <taxon>Cottales</taxon>
        <taxon>Liparidae</taxon>
        <taxon>Liparis</taxon>
    </lineage>
</organism>
<feature type="compositionally biased region" description="Basic and acidic residues" evidence="1">
    <location>
        <begin position="17"/>
        <end position="27"/>
    </location>
</feature>